<dbReference type="InterPro" id="IPR002545">
    <property type="entry name" value="CheW-lke_dom"/>
</dbReference>
<dbReference type="Gene3D" id="2.40.50.180">
    <property type="entry name" value="CheA-289, Domain 4"/>
    <property type="match status" value="1"/>
</dbReference>
<sequence>MNPALPVTLFDRPLPEGYRDELQALVAERPADPARQAGSMLLFQIGGLRLALPTRLASAVAPVLHIARIPHRSGTVLLGLAAFRGEILPCCSLARLLDTPETQTSTPRTLILEESPGRLWAVPIDAVLGVRLAGAASAERAPIAAQWVKESFADEGGAYHLLDHEVLFRQIGLATA</sequence>
<accession>A0A239K8V2</accession>
<dbReference type="PROSITE" id="PS50851">
    <property type="entry name" value="CHEW"/>
    <property type="match status" value="1"/>
</dbReference>
<protein>
    <submittedName>
        <fullName evidence="2">Chemotaxis-related protein WspD</fullName>
    </submittedName>
</protein>
<dbReference type="OrthoDB" id="21516at2"/>
<reference evidence="2 3" key="1">
    <citation type="submission" date="2017-06" db="EMBL/GenBank/DDBJ databases">
        <authorList>
            <person name="Kim H.J."/>
            <person name="Triplett B.A."/>
        </authorList>
    </citation>
    <scope>NUCLEOTIDE SEQUENCE [LARGE SCALE GENOMIC DNA]</scope>
    <source>
        <strain evidence="2 3">DSM 18704</strain>
    </source>
</reference>
<evidence type="ECO:0000259" key="1">
    <source>
        <dbReference type="PROSITE" id="PS50851"/>
    </source>
</evidence>
<dbReference type="RefSeq" id="WP_089409021.1">
    <property type="nucleotide sequence ID" value="NZ_FZOU01000004.1"/>
</dbReference>
<dbReference type="GO" id="GO:0006935">
    <property type="term" value="P:chemotaxis"/>
    <property type="evidence" value="ECO:0007669"/>
    <property type="project" value="InterPro"/>
</dbReference>
<evidence type="ECO:0000313" key="3">
    <source>
        <dbReference type="Proteomes" id="UP000198356"/>
    </source>
</evidence>
<evidence type="ECO:0000313" key="2">
    <source>
        <dbReference type="EMBL" id="SNT14807.1"/>
    </source>
</evidence>
<dbReference type="GO" id="GO:0007165">
    <property type="term" value="P:signal transduction"/>
    <property type="evidence" value="ECO:0007669"/>
    <property type="project" value="InterPro"/>
</dbReference>
<dbReference type="InterPro" id="IPR036061">
    <property type="entry name" value="CheW-like_dom_sf"/>
</dbReference>
<feature type="domain" description="CheW-like" evidence="1">
    <location>
        <begin position="37"/>
        <end position="173"/>
    </location>
</feature>
<dbReference type="SUPFAM" id="SSF50341">
    <property type="entry name" value="CheW-like"/>
    <property type="match status" value="1"/>
</dbReference>
<gene>
    <name evidence="2" type="ORF">SAMN05421770_104392</name>
</gene>
<organism evidence="2 3">
    <name type="scientific">Granulicella rosea</name>
    <dbReference type="NCBI Taxonomy" id="474952"/>
    <lineage>
        <taxon>Bacteria</taxon>
        <taxon>Pseudomonadati</taxon>
        <taxon>Acidobacteriota</taxon>
        <taxon>Terriglobia</taxon>
        <taxon>Terriglobales</taxon>
        <taxon>Acidobacteriaceae</taxon>
        <taxon>Granulicella</taxon>
    </lineage>
</organism>
<name>A0A239K8V2_9BACT</name>
<dbReference type="EMBL" id="FZOU01000004">
    <property type="protein sequence ID" value="SNT14807.1"/>
    <property type="molecule type" value="Genomic_DNA"/>
</dbReference>
<proteinExistence type="predicted"/>
<dbReference type="Proteomes" id="UP000198356">
    <property type="component" value="Unassembled WGS sequence"/>
</dbReference>
<keyword evidence="3" id="KW-1185">Reference proteome</keyword>
<dbReference type="AlphaFoldDB" id="A0A239K8V2"/>
<dbReference type="Gene3D" id="2.30.30.40">
    <property type="entry name" value="SH3 Domains"/>
    <property type="match status" value="1"/>
</dbReference>
<dbReference type="Pfam" id="PF01584">
    <property type="entry name" value="CheW"/>
    <property type="match status" value="1"/>
</dbReference>